<dbReference type="STRING" id="651561.BBI00_09990"/>
<organism evidence="2 3">
    <name type="scientific">Chryseobacterium arthrosphaerae</name>
    <dbReference type="NCBI Taxonomy" id="651561"/>
    <lineage>
        <taxon>Bacteria</taxon>
        <taxon>Pseudomonadati</taxon>
        <taxon>Bacteroidota</taxon>
        <taxon>Flavobacteriia</taxon>
        <taxon>Flavobacteriales</taxon>
        <taxon>Weeksellaceae</taxon>
        <taxon>Chryseobacterium group</taxon>
        <taxon>Chryseobacterium</taxon>
    </lineage>
</organism>
<dbReference type="Pfam" id="PF07728">
    <property type="entry name" value="AAA_5"/>
    <property type="match status" value="1"/>
</dbReference>
<comment type="caution">
    <text evidence="2">The sequence shown here is derived from an EMBL/GenBank/DDBJ whole genome shotgun (WGS) entry which is preliminary data.</text>
</comment>
<proteinExistence type="predicted"/>
<protein>
    <recommendedName>
        <fullName evidence="1">ATPase dynein-related AAA domain-containing protein</fullName>
    </recommendedName>
</protein>
<dbReference type="GO" id="GO:0016887">
    <property type="term" value="F:ATP hydrolysis activity"/>
    <property type="evidence" value="ECO:0007669"/>
    <property type="project" value="InterPro"/>
</dbReference>
<dbReference type="InterPro" id="IPR027417">
    <property type="entry name" value="P-loop_NTPase"/>
</dbReference>
<dbReference type="EMBL" id="MAYG01000001">
    <property type="protein sequence ID" value="OCA74641.1"/>
    <property type="molecule type" value="Genomic_DNA"/>
</dbReference>
<gene>
    <name evidence="2" type="ORF">BBI00_09990</name>
</gene>
<evidence type="ECO:0000313" key="3">
    <source>
        <dbReference type="Proteomes" id="UP000093432"/>
    </source>
</evidence>
<dbReference type="PANTHER" id="PTHR37291:SF1">
    <property type="entry name" value="TYPE IV METHYL-DIRECTED RESTRICTION ENZYME ECOKMCRB SUBUNIT"/>
    <property type="match status" value="1"/>
</dbReference>
<dbReference type="Gene3D" id="3.40.50.300">
    <property type="entry name" value="P-loop containing nucleotide triphosphate hydrolases"/>
    <property type="match status" value="1"/>
</dbReference>
<evidence type="ECO:0000259" key="1">
    <source>
        <dbReference type="Pfam" id="PF07728"/>
    </source>
</evidence>
<dbReference type="InterPro" id="IPR052934">
    <property type="entry name" value="Methyl-DNA_Rec/Restrict_Enz"/>
</dbReference>
<dbReference type="SUPFAM" id="SSF52540">
    <property type="entry name" value="P-loop containing nucleoside triphosphate hydrolases"/>
    <property type="match status" value="1"/>
</dbReference>
<dbReference type="InterPro" id="IPR011704">
    <property type="entry name" value="ATPase_dyneun-rel_AAA"/>
</dbReference>
<name>A0A1B8ZSS9_9FLAO</name>
<dbReference type="REBASE" id="171482">
    <property type="entry name" value="CarVM7McrBCP"/>
</dbReference>
<dbReference type="OrthoDB" id="9781481at2"/>
<reference evidence="3" key="1">
    <citation type="submission" date="2016-07" db="EMBL/GenBank/DDBJ databases">
        <authorList>
            <person name="Florea S."/>
            <person name="Webb J.S."/>
            <person name="Jaromczyk J."/>
            <person name="Schardl C.L."/>
        </authorList>
    </citation>
    <scope>NUCLEOTIDE SEQUENCE [LARGE SCALE GENOMIC DNA]</scope>
    <source>
        <strain evidence="3">CC-VM-7</strain>
    </source>
</reference>
<dbReference type="GO" id="GO:0005524">
    <property type="term" value="F:ATP binding"/>
    <property type="evidence" value="ECO:0007669"/>
    <property type="project" value="InterPro"/>
</dbReference>
<evidence type="ECO:0000313" key="2">
    <source>
        <dbReference type="EMBL" id="OCA74641.1"/>
    </source>
</evidence>
<dbReference type="Proteomes" id="UP000093432">
    <property type="component" value="Unassembled WGS sequence"/>
</dbReference>
<dbReference type="AlphaFoldDB" id="A0A1B8ZSS9"/>
<dbReference type="RefSeq" id="WP_065398629.1">
    <property type="nucleotide sequence ID" value="NZ_MAYG01000001.1"/>
</dbReference>
<accession>A0A1B8ZSS9</accession>
<sequence length="731" mass="85769">MNIQETYNHFINKSNVENWDWYHTLKKYSDILQKIKAAAQLGHYNSYNELNSHFRSLTNEENEDFLDRYLFRKNNGLSEIPQQLITINRRHEILIQVNSSFSTLNNILKENDIKTCLKLILEFIDQNKWSVANRFLRALFPNHFTSIDSYKHFELLKKKLKTDFNLTISAKNVVEKNESALSLIKFDDIYKAQIFFWMLKKDEIPSFDNQLNNMAHTIATTKMEEKYPINQILFGPPGTGKTYHTINKAVEIINSDLDSFQSRKEIKEEFRNLVEEGQIVFTTFHQSMSYEDFIEGIKPETVEDKDGNKNIIYDIKDGIFKLLADKAKDNWLSSQSTDLTKLSFEEAFTRLKEDWDENNKIKFSLTKKGFEFTILGFTGKSIKFEKSSGTSNHTLSINTLRDFYYDKREPKKTGVGIYYPSILDKLLSYSSSETQKPELQNFVLIIDEINRGNVSQIFGELITLIEEDKRLGNDESLEITLPYSKEKFGVPPNLYIIGTMNTADRSVEALDTALRRRFSFEEMPPKPDLLLSPSEMIEKLLWDYKEYPWEDEEYEPKERELFDLLNVPPKLMSDRKSIWKTMNTDKDSGNIKHGTYFSEFFTDIDCKNLLITINKRIEKLIDKDHAIGHAYFMGKNDKTIVDSFYKNIIPLLQEYFFGDYGKIGLVLGKGFIRKKEYNASVFADFDYENDYSERESYEIIDYRKPDLNYELPLEEGKVKMTFERAVQLLMN</sequence>
<feature type="domain" description="ATPase dynein-related AAA" evidence="1">
    <location>
        <begin position="442"/>
        <end position="518"/>
    </location>
</feature>
<dbReference type="PANTHER" id="PTHR37291">
    <property type="entry name" value="5-METHYLCYTOSINE-SPECIFIC RESTRICTION ENZYME B"/>
    <property type="match status" value="1"/>
</dbReference>